<name>A0A8J7F9P8_9GAMM</name>
<accession>A0A8J7F9P8</accession>
<evidence type="ECO:0000259" key="1">
    <source>
        <dbReference type="PROSITE" id="PS50011"/>
    </source>
</evidence>
<gene>
    <name evidence="2" type="ORF">IOQ59_05990</name>
</gene>
<evidence type="ECO:0000313" key="2">
    <source>
        <dbReference type="EMBL" id="MBE9396812.1"/>
    </source>
</evidence>
<dbReference type="PROSITE" id="PS50011">
    <property type="entry name" value="PROTEIN_KINASE_DOM"/>
    <property type="match status" value="1"/>
</dbReference>
<dbReference type="SMART" id="SM00220">
    <property type="entry name" value="S_TKc"/>
    <property type="match status" value="1"/>
</dbReference>
<feature type="domain" description="Protein kinase" evidence="1">
    <location>
        <begin position="29"/>
        <end position="335"/>
    </location>
</feature>
<organism evidence="2 3">
    <name type="scientific">Pontibacterium sinense</name>
    <dbReference type="NCBI Taxonomy" id="2781979"/>
    <lineage>
        <taxon>Bacteria</taxon>
        <taxon>Pseudomonadati</taxon>
        <taxon>Pseudomonadota</taxon>
        <taxon>Gammaproteobacteria</taxon>
        <taxon>Oceanospirillales</taxon>
        <taxon>Oceanospirillaceae</taxon>
        <taxon>Pontibacterium</taxon>
    </lineage>
</organism>
<dbReference type="GO" id="GO:0005524">
    <property type="term" value="F:ATP binding"/>
    <property type="evidence" value="ECO:0007669"/>
    <property type="project" value="InterPro"/>
</dbReference>
<dbReference type="AlphaFoldDB" id="A0A8J7F9P8"/>
<dbReference type="Proteomes" id="UP000640333">
    <property type="component" value="Unassembled WGS sequence"/>
</dbReference>
<sequence>MTEEAKVQASTQKKKVGNRKVADRKGTVYTLKAKIGQGGQGVVCATDMPGVLVKIQTEKVLEKRKSWLRHVRWLMQQDLDGLNIARPVEVITKPASQNGYVMELMDGLEPLTQSLEKAHLALAENEDTPLEGYNQTGGLKRRLLLLKELARTMANLHARGLAYGDLSPANIFISESTEHHQLWLIDCDNICVSERGGYGDYHTPGYGAPEIMREESGVNMSTDCWSFAVIALQLLAHCHPYNSGLVMEDAELDDGEMERAQEKSERGELPWIYDEGDDSNAWIPGNGLPWEVVTTQKLRKLFNRCFSVGRDCLSERPDMSTWADALDEASGSTLVCSNKTECGATFIYNTALECPFCETVQPERSHLCLHHYFYNEDALSGESPWISTPSVQLLNLDQKTDFHLAPLGTELYSESPIICSIILRGDGVFIVPAPDGYVELQRKRDGKAYVLDRLQRLKNESRAGEEYALHLRHKDEAGYSSHPVWKFVW</sequence>
<dbReference type="SUPFAM" id="SSF56112">
    <property type="entry name" value="Protein kinase-like (PK-like)"/>
    <property type="match status" value="1"/>
</dbReference>
<dbReference type="InterPro" id="IPR000719">
    <property type="entry name" value="Prot_kinase_dom"/>
</dbReference>
<dbReference type="Pfam" id="PF00069">
    <property type="entry name" value="Pkinase"/>
    <property type="match status" value="1"/>
</dbReference>
<keyword evidence="2" id="KW-0418">Kinase</keyword>
<protein>
    <submittedName>
        <fullName evidence="2">Protein kinase</fullName>
    </submittedName>
</protein>
<keyword evidence="3" id="KW-1185">Reference proteome</keyword>
<comment type="caution">
    <text evidence="2">The sequence shown here is derived from an EMBL/GenBank/DDBJ whole genome shotgun (WGS) entry which is preliminary data.</text>
</comment>
<dbReference type="RefSeq" id="WP_193952364.1">
    <property type="nucleotide sequence ID" value="NZ_JADEYS010000004.1"/>
</dbReference>
<dbReference type="PANTHER" id="PTHR24347">
    <property type="entry name" value="SERINE/THREONINE-PROTEIN KINASE"/>
    <property type="match status" value="1"/>
</dbReference>
<keyword evidence="2" id="KW-0808">Transferase</keyword>
<evidence type="ECO:0000313" key="3">
    <source>
        <dbReference type="Proteomes" id="UP000640333"/>
    </source>
</evidence>
<dbReference type="EMBL" id="JADEYS010000004">
    <property type="protein sequence ID" value="MBE9396812.1"/>
    <property type="molecule type" value="Genomic_DNA"/>
</dbReference>
<dbReference type="Gene3D" id="1.10.510.10">
    <property type="entry name" value="Transferase(Phosphotransferase) domain 1"/>
    <property type="match status" value="1"/>
</dbReference>
<proteinExistence type="predicted"/>
<dbReference type="InterPro" id="IPR011009">
    <property type="entry name" value="Kinase-like_dom_sf"/>
</dbReference>
<dbReference type="GO" id="GO:0004672">
    <property type="term" value="F:protein kinase activity"/>
    <property type="evidence" value="ECO:0007669"/>
    <property type="project" value="InterPro"/>
</dbReference>
<reference evidence="2" key="1">
    <citation type="submission" date="2020-10" db="EMBL/GenBank/DDBJ databases">
        <title>Bacterium isolated from coastal waters sediment.</title>
        <authorList>
            <person name="Chen R.-J."/>
            <person name="Lu D.-C."/>
            <person name="Zhu K.-L."/>
            <person name="Du Z.-J."/>
        </authorList>
    </citation>
    <scope>NUCLEOTIDE SEQUENCE</scope>
    <source>
        <strain evidence="2">N1Y112</strain>
    </source>
</reference>